<sequence length="455" mass="47900">VSQVLTGALAKHVALMDPQTAADTALQEWGSIWQHEVDWEAPGFKVPAEHKPTLPPSLGHHVLHACKAFSPKTGLGESNIRPRLWAPGPAAGLASLAGILSGIERGSVHHVLAAAQAQGRHAKRGASSRVGTSAKKKIRRPEVQRWQRREPRAYDWAVKGRSAERAAWMQGLMAEESLAQGEAIAATYYDLRKRYETVLHSLTWKGGIPWRFPKPLLGFILRTFSRMRRAVRNGCYTEGGAQGIVAGSVFGALCLSLVLIGAIDDLYVAKPRADTCLYFDDLAASPRGGGAGVVAIHGKLTDEITHAFEPLLKLQASRGTDGKTAVAASHGSAERQLGAPDTPITRLRQAVAAASPGCSKGRSAALALLAEGADPAVLAPARPLVERGHGGARGGGHGDARPPGGGLALVGIRGALVAVVARLGGGTRSPASVTYGTEVHDLSRIDLQLSVFPRP</sequence>
<dbReference type="Proteomes" id="UP001189429">
    <property type="component" value="Unassembled WGS sequence"/>
</dbReference>
<evidence type="ECO:0008006" key="4">
    <source>
        <dbReference type="Google" id="ProtNLM"/>
    </source>
</evidence>
<name>A0ABN9PBI4_9DINO</name>
<evidence type="ECO:0000313" key="3">
    <source>
        <dbReference type="Proteomes" id="UP001189429"/>
    </source>
</evidence>
<dbReference type="EMBL" id="CAUYUJ010000257">
    <property type="protein sequence ID" value="CAK0789555.1"/>
    <property type="molecule type" value="Genomic_DNA"/>
</dbReference>
<proteinExistence type="predicted"/>
<accession>A0ABN9PBI4</accession>
<gene>
    <name evidence="2" type="ORF">PCOR1329_LOCUS1092</name>
</gene>
<feature type="region of interest" description="Disordered" evidence="1">
    <location>
        <begin position="117"/>
        <end position="143"/>
    </location>
</feature>
<keyword evidence="3" id="KW-1185">Reference proteome</keyword>
<evidence type="ECO:0000256" key="1">
    <source>
        <dbReference type="SAM" id="MobiDB-lite"/>
    </source>
</evidence>
<comment type="caution">
    <text evidence="2">The sequence shown here is derived from an EMBL/GenBank/DDBJ whole genome shotgun (WGS) entry which is preliminary data.</text>
</comment>
<reference evidence="2" key="1">
    <citation type="submission" date="2023-10" db="EMBL/GenBank/DDBJ databases">
        <authorList>
            <person name="Chen Y."/>
            <person name="Shah S."/>
            <person name="Dougan E. K."/>
            <person name="Thang M."/>
            <person name="Chan C."/>
        </authorList>
    </citation>
    <scope>NUCLEOTIDE SEQUENCE [LARGE SCALE GENOMIC DNA]</scope>
</reference>
<evidence type="ECO:0000313" key="2">
    <source>
        <dbReference type="EMBL" id="CAK0789555.1"/>
    </source>
</evidence>
<feature type="non-terminal residue" evidence="2">
    <location>
        <position position="1"/>
    </location>
</feature>
<organism evidence="2 3">
    <name type="scientific">Prorocentrum cordatum</name>
    <dbReference type="NCBI Taxonomy" id="2364126"/>
    <lineage>
        <taxon>Eukaryota</taxon>
        <taxon>Sar</taxon>
        <taxon>Alveolata</taxon>
        <taxon>Dinophyceae</taxon>
        <taxon>Prorocentrales</taxon>
        <taxon>Prorocentraceae</taxon>
        <taxon>Prorocentrum</taxon>
    </lineage>
</organism>
<protein>
    <recommendedName>
        <fullName evidence="4">RNA-directed DNA polymerase</fullName>
    </recommendedName>
</protein>